<dbReference type="PRINTS" id="PR00723">
    <property type="entry name" value="SUBTILISIN"/>
</dbReference>
<reference evidence="11 12" key="1">
    <citation type="submission" date="2019-08" db="EMBL/GenBank/DDBJ databases">
        <title>Genone of Arthrobacter echini P9.</title>
        <authorList>
            <person name="Bowman J.P."/>
        </authorList>
    </citation>
    <scope>NUCLEOTIDE SEQUENCE [LARGE SCALE GENOMIC DNA]</scope>
    <source>
        <strain evidence="11 12">P9</strain>
    </source>
</reference>
<dbReference type="AlphaFoldDB" id="A0A5D0XR13"/>
<keyword evidence="2 5" id="KW-0645">Protease</keyword>
<keyword evidence="3 5" id="KW-0378">Hydrolase</keyword>
<feature type="active site" description="Charge relay system" evidence="5">
    <location>
        <position position="283"/>
    </location>
</feature>
<feature type="transmembrane region" description="Helical" evidence="8">
    <location>
        <begin position="406"/>
        <end position="427"/>
    </location>
</feature>
<dbReference type="GO" id="GO:0006508">
    <property type="term" value="P:proteolysis"/>
    <property type="evidence" value="ECO:0007669"/>
    <property type="project" value="UniProtKB-KW"/>
</dbReference>
<dbReference type="InterPro" id="IPR000209">
    <property type="entry name" value="Peptidase_S8/S53_dom"/>
</dbReference>
<evidence type="ECO:0000256" key="1">
    <source>
        <dbReference type="ARBA" id="ARBA00011073"/>
    </source>
</evidence>
<keyword evidence="9" id="KW-0732">Signal</keyword>
<dbReference type="PANTHER" id="PTHR43806">
    <property type="entry name" value="PEPTIDASE S8"/>
    <property type="match status" value="1"/>
</dbReference>
<name>A0A5D0XR13_9MICC</name>
<evidence type="ECO:0000256" key="4">
    <source>
        <dbReference type="ARBA" id="ARBA00022825"/>
    </source>
</evidence>
<dbReference type="PANTHER" id="PTHR43806:SF11">
    <property type="entry name" value="CEREVISIN-RELATED"/>
    <property type="match status" value="1"/>
</dbReference>
<evidence type="ECO:0000259" key="10">
    <source>
        <dbReference type="Pfam" id="PF00082"/>
    </source>
</evidence>
<evidence type="ECO:0000256" key="2">
    <source>
        <dbReference type="ARBA" id="ARBA00022670"/>
    </source>
</evidence>
<feature type="domain" description="Peptidase S8/S53" evidence="10">
    <location>
        <begin position="55"/>
        <end position="331"/>
    </location>
</feature>
<sequence length="445" mass="44241">MRRSGSLVLRGGAVLAGCLALVLPGAVPAAADDIRFDQYWLDEYGVTEAWAASQGEGVTVAVIDSGVDGSHPDLLGAVIDGTDVSGAGGPTGQLGIGEVPSHGTLVSTLLAGRGHAAATGPGAADRFGHGPDGIVGVAPKADLLAVSIWVDGPSGGPNPAGVPVEDQVPEAVMWAVDHGADVINMSLGSTDPVWPASWDDAFLHAEENDVVIVAAAGNRAGGLMQVGAPATIPGVLAVAGLDRSGSASSEASSEGISVGVAAPSEDLIGGMPGGLYADWSGTSGSAPLVAGVAALIRSEHPELSAAEVVNRIVDTARDAGPPGFDTLYGYGVLDAAAAVGEDITVPAENRLGSMAEWIHLYRRGEPSAEAAPERSEQQPGPTAALPAPAAPAAVDPDPAPDPLPGVIVLGAGGLLLTALLGGTLHVLRVRRRMARAGTPPPSPPT</sequence>
<dbReference type="Pfam" id="PF00082">
    <property type="entry name" value="Peptidase_S8"/>
    <property type="match status" value="1"/>
</dbReference>
<dbReference type="Gene3D" id="3.40.50.200">
    <property type="entry name" value="Peptidase S8/S53 domain"/>
    <property type="match status" value="1"/>
</dbReference>
<evidence type="ECO:0000256" key="6">
    <source>
        <dbReference type="RuleBase" id="RU003355"/>
    </source>
</evidence>
<feature type="active site" description="Charge relay system" evidence="5">
    <location>
        <position position="102"/>
    </location>
</feature>
<dbReference type="InterPro" id="IPR023827">
    <property type="entry name" value="Peptidase_S8_Asp-AS"/>
</dbReference>
<keyword evidence="8" id="KW-1133">Transmembrane helix</keyword>
<dbReference type="OrthoDB" id="9798386at2"/>
<organism evidence="11 12">
    <name type="scientific">Arthrobacter echini</name>
    <dbReference type="NCBI Taxonomy" id="1529066"/>
    <lineage>
        <taxon>Bacteria</taxon>
        <taxon>Bacillati</taxon>
        <taxon>Actinomycetota</taxon>
        <taxon>Actinomycetes</taxon>
        <taxon>Micrococcales</taxon>
        <taxon>Micrococcaceae</taxon>
        <taxon>Arthrobacter</taxon>
    </lineage>
</organism>
<dbReference type="InterPro" id="IPR036852">
    <property type="entry name" value="Peptidase_S8/S53_dom_sf"/>
</dbReference>
<dbReference type="SUPFAM" id="SSF52743">
    <property type="entry name" value="Subtilisin-like"/>
    <property type="match status" value="1"/>
</dbReference>
<proteinExistence type="inferred from homology"/>
<feature type="active site" description="Charge relay system" evidence="5">
    <location>
        <position position="64"/>
    </location>
</feature>
<keyword evidence="12" id="KW-1185">Reference proteome</keyword>
<gene>
    <name evidence="11" type="ORF">FQ377_07965</name>
</gene>
<dbReference type="InterPro" id="IPR023828">
    <property type="entry name" value="Peptidase_S8_Ser-AS"/>
</dbReference>
<feature type="compositionally biased region" description="Low complexity" evidence="7">
    <location>
        <begin position="377"/>
        <end position="396"/>
    </location>
</feature>
<evidence type="ECO:0000256" key="3">
    <source>
        <dbReference type="ARBA" id="ARBA00022801"/>
    </source>
</evidence>
<dbReference type="PROSITE" id="PS00136">
    <property type="entry name" value="SUBTILASE_ASP"/>
    <property type="match status" value="1"/>
</dbReference>
<accession>A0A5D0XR13</accession>
<feature type="signal peptide" evidence="9">
    <location>
        <begin position="1"/>
        <end position="29"/>
    </location>
</feature>
<dbReference type="PROSITE" id="PS00138">
    <property type="entry name" value="SUBTILASE_SER"/>
    <property type="match status" value="1"/>
</dbReference>
<comment type="caution">
    <text evidence="11">The sequence shown here is derived from an EMBL/GenBank/DDBJ whole genome shotgun (WGS) entry which is preliminary data.</text>
</comment>
<dbReference type="Proteomes" id="UP000323410">
    <property type="component" value="Unassembled WGS sequence"/>
</dbReference>
<keyword evidence="8" id="KW-0472">Membrane</keyword>
<keyword evidence="4 5" id="KW-0720">Serine protease</keyword>
<evidence type="ECO:0000256" key="8">
    <source>
        <dbReference type="SAM" id="Phobius"/>
    </source>
</evidence>
<keyword evidence="8" id="KW-0812">Transmembrane</keyword>
<evidence type="ECO:0000256" key="5">
    <source>
        <dbReference type="PROSITE-ProRule" id="PRU01240"/>
    </source>
</evidence>
<evidence type="ECO:0000313" key="11">
    <source>
        <dbReference type="EMBL" id="TYC98938.1"/>
    </source>
</evidence>
<dbReference type="EMBL" id="VSLD01000003">
    <property type="protein sequence ID" value="TYC98938.1"/>
    <property type="molecule type" value="Genomic_DNA"/>
</dbReference>
<dbReference type="RefSeq" id="WP_148600720.1">
    <property type="nucleotide sequence ID" value="NZ_VSLD01000003.1"/>
</dbReference>
<protein>
    <submittedName>
        <fullName evidence="11">S8 family serine peptidase</fullName>
    </submittedName>
</protein>
<evidence type="ECO:0000256" key="9">
    <source>
        <dbReference type="SAM" id="SignalP"/>
    </source>
</evidence>
<evidence type="ECO:0000256" key="7">
    <source>
        <dbReference type="SAM" id="MobiDB-lite"/>
    </source>
</evidence>
<feature type="chain" id="PRO_5039696483" evidence="9">
    <location>
        <begin position="30"/>
        <end position="445"/>
    </location>
</feature>
<dbReference type="GO" id="GO:0004252">
    <property type="term" value="F:serine-type endopeptidase activity"/>
    <property type="evidence" value="ECO:0007669"/>
    <property type="project" value="UniProtKB-UniRule"/>
</dbReference>
<feature type="compositionally biased region" description="Basic and acidic residues" evidence="7">
    <location>
        <begin position="365"/>
        <end position="376"/>
    </location>
</feature>
<comment type="similarity">
    <text evidence="1 5 6">Belongs to the peptidase S8 family.</text>
</comment>
<dbReference type="InterPro" id="IPR015500">
    <property type="entry name" value="Peptidase_S8_subtilisin-rel"/>
</dbReference>
<feature type="region of interest" description="Disordered" evidence="7">
    <location>
        <begin position="365"/>
        <end position="398"/>
    </location>
</feature>
<dbReference type="InterPro" id="IPR050131">
    <property type="entry name" value="Peptidase_S8_subtilisin-like"/>
</dbReference>
<evidence type="ECO:0000313" key="12">
    <source>
        <dbReference type="Proteomes" id="UP000323410"/>
    </source>
</evidence>
<dbReference type="PROSITE" id="PS51892">
    <property type="entry name" value="SUBTILASE"/>
    <property type="match status" value="1"/>
</dbReference>